<evidence type="ECO:0000313" key="2">
    <source>
        <dbReference type="Proteomes" id="UP000198761"/>
    </source>
</evidence>
<name>A0A1H7ZVR0_9RHOB</name>
<gene>
    <name evidence="1" type="ORF">SAMN04488103_101630</name>
</gene>
<proteinExistence type="predicted"/>
<dbReference type="STRING" id="933059.SAMN04488103_101630"/>
<evidence type="ECO:0000313" key="1">
    <source>
        <dbReference type="EMBL" id="SEM61417.1"/>
    </source>
</evidence>
<dbReference type="RefSeq" id="WP_245749354.1">
    <property type="nucleotide sequence ID" value="NZ_FOCE01000001.1"/>
</dbReference>
<dbReference type="Proteomes" id="UP000198761">
    <property type="component" value="Unassembled WGS sequence"/>
</dbReference>
<organism evidence="1 2">
    <name type="scientific">Gemmobacter aquatilis</name>
    <dbReference type="NCBI Taxonomy" id="933059"/>
    <lineage>
        <taxon>Bacteria</taxon>
        <taxon>Pseudomonadati</taxon>
        <taxon>Pseudomonadota</taxon>
        <taxon>Alphaproteobacteria</taxon>
        <taxon>Rhodobacterales</taxon>
        <taxon>Paracoccaceae</taxon>
        <taxon>Gemmobacter</taxon>
    </lineage>
</organism>
<dbReference type="AlphaFoldDB" id="A0A1H7ZVR0"/>
<accession>A0A1H7ZVR0</accession>
<sequence>MSFPFNLLGRVFRPVHKRQIEAGGGGRRWEGAAMLPAPSQSTLAARGAAKARASAAYMNTPQGNRIVEAWGAALVGKGWQARP</sequence>
<protein>
    <submittedName>
        <fullName evidence="1">Uncharacterized protein</fullName>
    </submittedName>
</protein>
<reference evidence="1 2" key="1">
    <citation type="submission" date="2016-10" db="EMBL/GenBank/DDBJ databases">
        <authorList>
            <person name="de Groot N.N."/>
        </authorList>
    </citation>
    <scope>NUCLEOTIDE SEQUENCE [LARGE SCALE GENOMIC DNA]</scope>
    <source>
        <strain evidence="1 2">DSM 3857</strain>
    </source>
</reference>
<dbReference type="EMBL" id="FOCE01000001">
    <property type="protein sequence ID" value="SEM61417.1"/>
    <property type="molecule type" value="Genomic_DNA"/>
</dbReference>
<keyword evidence="2" id="KW-1185">Reference proteome</keyword>